<proteinExistence type="predicted"/>
<reference evidence="2 3" key="1">
    <citation type="journal article" date="2019" name="Sci. Rep.">
        <title>Orb-weaving spider Araneus ventricosus genome elucidates the spidroin gene catalogue.</title>
        <authorList>
            <person name="Kono N."/>
            <person name="Nakamura H."/>
            <person name="Ohtoshi R."/>
            <person name="Moran D.A.P."/>
            <person name="Shinohara A."/>
            <person name="Yoshida Y."/>
            <person name="Fujiwara M."/>
            <person name="Mori M."/>
            <person name="Tomita M."/>
            <person name="Arakawa K."/>
        </authorList>
    </citation>
    <scope>NUCLEOTIDE SEQUENCE [LARGE SCALE GENOMIC DNA]</scope>
</reference>
<dbReference type="Proteomes" id="UP000499080">
    <property type="component" value="Unassembled WGS sequence"/>
</dbReference>
<dbReference type="Pfam" id="PF03184">
    <property type="entry name" value="DDE_1"/>
    <property type="match status" value="1"/>
</dbReference>
<comment type="caution">
    <text evidence="2">The sequence shown here is derived from an EMBL/GenBank/DDBJ whole genome shotgun (WGS) entry which is preliminary data.</text>
</comment>
<evidence type="ECO:0000313" key="2">
    <source>
        <dbReference type="EMBL" id="GBL95500.1"/>
    </source>
</evidence>
<dbReference type="GO" id="GO:0005634">
    <property type="term" value="C:nucleus"/>
    <property type="evidence" value="ECO:0007669"/>
    <property type="project" value="TreeGrafter"/>
</dbReference>
<dbReference type="InterPro" id="IPR004875">
    <property type="entry name" value="DDE_SF_endonuclease_dom"/>
</dbReference>
<dbReference type="PANTHER" id="PTHR19303:SF73">
    <property type="entry name" value="PROTEIN PDC2"/>
    <property type="match status" value="1"/>
</dbReference>
<evidence type="ECO:0000313" key="3">
    <source>
        <dbReference type="Proteomes" id="UP000499080"/>
    </source>
</evidence>
<feature type="domain" description="DDE-1" evidence="1">
    <location>
        <begin position="22"/>
        <end position="121"/>
    </location>
</feature>
<dbReference type="OrthoDB" id="6436938at2759"/>
<organism evidence="2 3">
    <name type="scientific">Araneus ventricosus</name>
    <name type="common">Orbweaver spider</name>
    <name type="synonym">Epeira ventricosa</name>
    <dbReference type="NCBI Taxonomy" id="182803"/>
    <lineage>
        <taxon>Eukaryota</taxon>
        <taxon>Metazoa</taxon>
        <taxon>Ecdysozoa</taxon>
        <taxon>Arthropoda</taxon>
        <taxon>Chelicerata</taxon>
        <taxon>Arachnida</taxon>
        <taxon>Araneae</taxon>
        <taxon>Araneomorphae</taxon>
        <taxon>Entelegynae</taxon>
        <taxon>Araneoidea</taxon>
        <taxon>Araneidae</taxon>
        <taxon>Araneus</taxon>
    </lineage>
</organism>
<dbReference type="EMBL" id="BGPR01000112">
    <property type="protein sequence ID" value="GBL95500.1"/>
    <property type="molecule type" value="Genomic_DNA"/>
</dbReference>
<evidence type="ECO:0000259" key="1">
    <source>
        <dbReference type="Pfam" id="PF03184"/>
    </source>
</evidence>
<gene>
    <name evidence="2" type="primary">Jrkl_3</name>
    <name evidence="2" type="ORF">AVEN_54108_1</name>
</gene>
<dbReference type="InterPro" id="IPR050863">
    <property type="entry name" value="CenT-Element_Derived"/>
</dbReference>
<protein>
    <submittedName>
        <fullName evidence="2">Jerky-like</fullName>
    </submittedName>
</protein>
<keyword evidence="3" id="KW-1185">Reference proteome</keyword>
<dbReference type="GO" id="GO:0003677">
    <property type="term" value="F:DNA binding"/>
    <property type="evidence" value="ECO:0007669"/>
    <property type="project" value="TreeGrafter"/>
</dbReference>
<dbReference type="AlphaFoldDB" id="A0A4Y2BTG1"/>
<sequence length="256" mass="28416">MLPTKTLTSRKEAAAPGYKRGKDRVTVPLCGNAAGTHKLPVMLIGNYAKTRAFKNINVKSLSVHYRASKTAWMNQELFIEWFHSEFVPSVEKHLKSQKLPIKALPVLDNAPSHPSEKELKDGEAVVSTEISTANFLSAIKNLDGCQDVDAEDVEQWLAVDKDLQQETLSGEDIVGTVTDGIQDDDDGDDIVENTTSLISHTDGMKAFEAALFYVEQQSLVSPIDVMLIKKNGETMRQVAELLGFNKKWLLMYFNGM</sequence>
<name>A0A4Y2BTG1_ARAVE</name>
<accession>A0A4Y2BTG1</accession>
<dbReference type="PANTHER" id="PTHR19303">
    <property type="entry name" value="TRANSPOSON"/>
    <property type="match status" value="1"/>
</dbReference>